<feature type="domain" description="N-acetyltransferase" evidence="3">
    <location>
        <begin position="3"/>
        <end position="152"/>
    </location>
</feature>
<keyword evidence="2" id="KW-0012">Acyltransferase</keyword>
<dbReference type="Gene3D" id="3.40.630.30">
    <property type="match status" value="1"/>
</dbReference>
<dbReference type="InterPro" id="IPR016181">
    <property type="entry name" value="Acyl_CoA_acyltransferase"/>
</dbReference>
<comment type="caution">
    <text evidence="4">The sequence shown here is derived from an EMBL/GenBank/DDBJ whole genome shotgun (WGS) entry which is preliminary data.</text>
</comment>
<dbReference type="Pfam" id="PF00583">
    <property type="entry name" value="Acetyltransf_1"/>
    <property type="match status" value="1"/>
</dbReference>
<dbReference type="EMBL" id="SRMF01000007">
    <property type="protein sequence ID" value="TGG91686.1"/>
    <property type="molecule type" value="Genomic_DNA"/>
</dbReference>
<reference evidence="4 5" key="1">
    <citation type="submission" date="2019-04" db="EMBL/GenBank/DDBJ databases">
        <title>Natronospirillum operosus gen. nov., sp. nov., a haloalkaliphilic satellite isolated from decaying biomass of laboratory culture of cyanobacterium Geitlerinema sp. and proposal of Natronospirillaceae fam. nov. and Saccharospirillaceae fam. nov.</title>
        <authorList>
            <person name="Kevbrin V."/>
            <person name="Boltyanskaya Y."/>
            <person name="Koziaeva V."/>
            <person name="Grouzdev D.S."/>
            <person name="Park M."/>
            <person name="Cho J."/>
        </authorList>
    </citation>
    <scope>NUCLEOTIDE SEQUENCE [LARGE SCALE GENOMIC DNA]</scope>
    <source>
        <strain evidence="4 5">G-116</strain>
    </source>
</reference>
<evidence type="ECO:0000259" key="3">
    <source>
        <dbReference type="PROSITE" id="PS51186"/>
    </source>
</evidence>
<dbReference type="AlphaFoldDB" id="A0A4Z0WAW0"/>
<dbReference type="OrthoDB" id="9803233at2"/>
<organism evidence="4 5">
    <name type="scientific">Natronospirillum operosum</name>
    <dbReference type="NCBI Taxonomy" id="2759953"/>
    <lineage>
        <taxon>Bacteria</taxon>
        <taxon>Pseudomonadati</taxon>
        <taxon>Pseudomonadota</taxon>
        <taxon>Gammaproteobacteria</taxon>
        <taxon>Oceanospirillales</taxon>
        <taxon>Natronospirillaceae</taxon>
        <taxon>Natronospirillum</taxon>
    </lineage>
</organism>
<sequence length="155" mass="17454">MEIRIDDLSDPRIAAFLDEHLTDMRATSPPESTHALDLDGLKKPDVTFWTAWVDSDLVGCGALKELTPTHAEIKSMRISSSLRGSGLASKLLTHILQEAEQRGYHKLSLETGSMEFFKPARRLYEKFGFQYCPPFADYREDPNSVFMELTITTAA</sequence>
<evidence type="ECO:0000313" key="4">
    <source>
        <dbReference type="EMBL" id="TGG91686.1"/>
    </source>
</evidence>
<keyword evidence="5" id="KW-1185">Reference proteome</keyword>
<name>A0A4Z0WAW0_9GAMM</name>
<dbReference type="PROSITE" id="PS51186">
    <property type="entry name" value="GNAT"/>
    <property type="match status" value="1"/>
</dbReference>
<dbReference type="InterPro" id="IPR000182">
    <property type="entry name" value="GNAT_dom"/>
</dbReference>
<dbReference type="CDD" id="cd04301">
    <property type="entry name" value="NAT_SF"/>
    <property type="match status" value="1"/>
</dbReference>
<dbReference type="GO" id="GO:0016747">
    <property type="term" value="F:acyltransferase activity, transferring groups other than amino-acyl groups"/>
    <property type="evidence" value="ECO:0007669"/>
    <property type="project" value="InterPro"/>
</dbReference>
<dbReference type="RefSeq" id="WP_135484097.1">
    <property type="nucleotide sequence ID" value="NZ_SRMF01000007.1"/>
</dbReference>
<dbReference type="PANTHER" id="PTHR43877">
    <property type="entry name" value="AMINOALKYLPHOSPHONATE N-ACETYLTRANSFERASE-RELATED-RELATED"/>
    <property type="match status" value="1"/>
</dbReference>
<proteinExistence type="predicted"/>
<dbReference type="SUPFAM" id="SSF55729">
    <property type="entry name" value="Acyl-CoA N-acyltransferases (Nat)"/>
    <property type="match status" value="1"/>
</dbReference>
<evidence type="ECO:0000256" key="1">
    <source>
        <dbReference type="ARBA" id="ARBA00022679"/>
    </source>
</evidence>
<gene>
    <name evidence="4" type="ORF">E4656_14910</name>
</gene>
<evidence type="ECO:0000313" key="5">
    <source>
        <dbReference type="Proteomes" id="UP000297475"/>
    </source>
</evidence>
<accession>A0A4Z0WAW0</accession>
<dbReference type="Proteomes" id="UP000297475">
    <property type="component" value="Unassembled WGS sequence"/>
</dbReference>
<protein>
    <submittedName>
        <fullName evidence="4">GNAT family N-acetyltransferase</fullName>
    </submittedName>
</protein>
<keyword evidence="1 4" id="KW-0808">Transferase</keyword>
<evidence type="ECO:0000256" key="2">
    <source>
        <dbReference type="ARBA" id="ARBA00023315"/>
    </source>
</evidence>
<dbReference type="InterPro" id="IPR050832">
    <property type="entry name" value="Bact_Acetyltransf"/>
</dbReference>
<dbReference type="PANTHER" id="PTHR43877:SF5">
    <property type="entry name" value="BLL8307 PROTEIN"/>
    <property type="match status" value="1"/>
</dbReference>